<name>A0AAW1RJX1_9CHLO</name>
<gene>
    <name evidence="12" type="ORF">WJX81_001178</name>
</gene>
<dbReference type="InterPro" id="IPR005378">
    <property type="entry name" value="Vps35"/>
</dbReference>
<dbReference type="GO" id="GO:0006886">
    <property type="term" value="P:intracellular protein transport"/>
    <property type="evidence" value="ECO:0007669"/>
    <property type="project" value="TreeGrafter"/>
</dbReference>
<evidence type="ECO:0000256" key="9">
    <source>
        <dbReference type="ARBA" id="ARBA00023034"/>
    </source>
</evidence>
<dbReference type="PANTHER" id="PTHR11099">
    <property type="entry name" value="VACUOLAR SORTING PROTEIN 35"/>
    <property type="match status" value="1"/>
</dbReference>
<dbReference type="PIRSF" id="PIRSF009375">
    <property type="entry name" value="Retromer_Vps35"/>
    <property type="match status" value="1"/>
</dbReference>
<evidence type="ECO:0000313" key="12">
    <source>
        <dbReference type="EMBL" id="KAK9834136.1"/>
    </source>
</evidence>
<dbReference type="Proteomes" id="UP001445335">
    <property type="component" value="Unassembled WGS sequence"/>
</dbReference>
<evidence type="ECO:0000256" key="6">
    <source>
        <dbReference type="ARBA" id="ARBA00022448"/>
    </source>
</evidence>
<dbReference type="GO" id="GO:0010008">
    <property type="term" value="C:endosome membrane"/>
    <property type="evidence" value="ECO:0007669"/>
    <property type="project" value="UniProtKB-SubCell"/>
</dbReference>
<evidence type="ECO:0000256" key="1">
    <source>
        <dbReference type="ARBA" id="ARBA00004125"/>
    </source>
</evidence>
<evidence type="ECO:0000313" key="13">
    <source>
        <dbReference type="Proteomes" id="UP001445335"/>
    </source>
</evidence>
<keyword evidence="10" id="KW-0472">Membrane</keyword>
<dbReference type="InterPro" id="IPR042491">
    <property type="entry name" value="Vps35_C"/>
</dbReference>
<dbReference type="GO" id="GO:0030906">
    <property type="term" value="C:retromer, cargo-selective complex"/>
    <property type="evidence" value="ECO:0007669"/>
    <property type="project" value="InterPro"/>
</dbReference>
<keyword evidence="6 11" id="KW-0813">Transport</keyword>
<comment type="function">
    <text evidence="11">Plays a role in vesicular protein sorting.</text>
</comment>
<dbReference type="PANTHER" id="PTHR11099:SF0">
    <property type="entry name" value="VACUOLAR PROTEIN SORTING-ASSOCIATED PROTEIN 35"/>
    <property type="match status" value="1"/>
</dbReference>
<evidence type="ECO:0000256" key="5">
    <source>
        <dbReference type="ARBA" id="ARBA00006536"/>
    </source>
</evidence>
<dbReference type="GO" id="GO:0042147">
    <property type="term" value="P:retrograde transport, endosome to Golgi"/>
    <property type="evidence" value="ECO:0007669"/>
    <property type="project" value="InterPro"/>
</dbReference>
<comment type="caution">
    <text evidence="12">The sequence shown here is derived from an EMBL/GenBank/DDBJ whole genome shotgun (WGS) entry which is preliminary data.</text>
</comment>
<keyword evidence="13" id="KW-1185">Reference proteome</keyword>
<reference evidence="12 13" key="1">
    <citation type="journal article" date="2024" name="Nat. Commun.">
        <title>Phylogenomics reveals the evolutionary origins of lichenization in chlorophyte algae.</title>
        <authorList>
            <person name="Puginier C."/>
            <person name="Libourel C."/>
            <person name="Otte J."/>
            <person name="Skaloud P."/>
            <person name="Haon M."/>
            <person name="Grisel S."/>
            <person name="Petersen M."/>
            <person name="Berrin J.G."/>
            <person name="Delaux P.M."/>
            <person name="Dal Grande F."/>
            <person name="Keller J."/>
        </authorList>
    </citation>
    <scope>NUCLEOTIDE SEQUENCE [LARGE SCALE GENOMIC DNA]</scope>
    <source>
        <strain evidence="12 13">SAG 245.80</strain>
    </source>
</reference>
<keyword evidence="7" id="KW-0963">Cytoplasm</keyword>
<dbReference type="EMBL" id="JALJOU010000033">
    <property type="protein sequence ID" value="KAK9834136.1"/>
    <property type="molecule type" value="Genomic_DNA"/>
</dbReference>
<keyword evidence="9" id="KW-0333">Golgi apparatus</keyword>
<evidence type="ECO:0000256" key="8">
    <source>
        <dbReference type="ARBA" id="ARBA00022927"/>
    </source>
</evidence>
<keyword evidence="8 11" id="KW-0653">Protein transport</keyword>
<dbReference type="GO" id="GO:0005829">
    <property type="term" value="C:cytosol"/>
    <property type="evidence" value="ECO:0007669"/>
    <property type="project" value="GOC"/>
</dbReference>
<evidence type="ECO:0000256" key="11">
    <source>
        <dbReference type="PIRNR" id="PIRNR009375"/>
    </source>
</evidence>
<evidence type="ECO:0000256" key="7">
    <source>
        <dbReference type="ARBA" id="ARBA00022490"/>
    </source>
</evidence>
<accession>A0AAW1RJX1</accession>
<evidence type="ECO:0000256" key="3">
    <source>
        <dbReference type="ARBA" id="ARBA00004496"/>
    </source>
</evidence>
<sequence length="790" mass="85667">MKRALDDDNLREALRYSAAMLGELRTSLLTPQKYFELYMQAFDELRHLEACAAYFAEEHNKGRSYADLYELVQHAGNVLPRLYLLCTVGSCFIRAKEAHAKDILRDLVEMCKGVQHPTRGLFLRSYLCQVSRGLLPDTGSEYEGEGGRISDALEFLLLNFTEMNKLWVRMQHQGSPKDRERREKERQQLADLVGKNLTYMSQLEGLDVRLYQDVVQPRMMEQVVSCRDDIAQQYLMQCVIQGFPDECHLRTLPALLAALPELQAGVRVHLVLASLLDRLARYAATDASVVAALDSCDAFGQLLGAAGKVAAQHAEMAGGDVAAMFIALAQFAAAVYPGQLGLVDRVLVACHEALGERGGTADRTRAEKQLIALLALPLARPDAVAVLGLSAYPRVMALLAPTSRKEMAAKIVATLLEGDTEVGEPAQVEKLFDFIAPLIADIPGADAGQDEEDFEEEQGAVARLIHRLRSPLPGRHFAVLKAARARLGGGGARRLRFVLPPIAFQALGLVRQLAEGGAGRGPSSSAAAVEDGEDAPTAEAVLQFVHGVAVQLAEAGDKPEVALQLFLAGAQSASEVARLELIAYEFFEQAFLLYEEAIPDSAAERTALASIVGALQRCTVFPPEPRAALVHKATGYSAKLLRKPDQCRAVLACSRLFWQATPEPSPPQDVGGAAPQPPVRDGERVLVCLKRALKTAHAAQQQLAAALRGANTAPASLFVEILNHYLFYFDQGMPGITPSVLQNLLELVANEMATEPCQADAALVAFHANTLKHLAALKAKGGPRYDAIQL</sequence>
<comment type="subcellular location">
    <subcellularLocation>
        <location evidence="3">Cytoplasm</location>
    </subcellularLocation>
    <subcellularLocation>
        <location evidence="1">Endosome membrane</location>
        <topology evidence="1">Peripheral membrane protein</topology>
        <orientation evidence="1">Cytoplasmic side</orientation>
    </subcellularLocation>
    <subcellularLocation>
        <location evidence="4">Golgi apparatus</location>
        <location evidence="4">trans-Golgi network membrane</location>
        <topology evidence="4">Peripheral membrane protein</topology>
        <orientation evidence="4">Cytoplasmic side</orientation>
    </subcellularLocation>
    <subcellularLocation>
        <location evidence="2">Prevacuolar compartment membrane</location>
        <topology evidence="2">Peripheral membrane protein</topology>
        <orientation evidence="2">Cytoplasmic side</orientation>
    </subcellularLocation>
</comment>
<organism evidence="12 13">
    <name type="scientific">Elliptochloris bilobata</name>
    <dbReference type="NCBI Taxonomy" id="381761"/>
    <lineage>
        <taxon>Eukaryota</taxon>
        <taxon>Viridiplantae</taxon>
        <taxon>Chlorophyta</taxon>
        <taxon>core chlorophytes</taxon>
        <taxon>Trebouxiophyceae</taxon>
        <taxon>Trebouxiophyceae incertae sedis</taxon>
        <taxon>Elliptochloris clade</taxon>
        <taxon>Elliptochloris</taxon>
    </lineage>
</organism>
<dbReference type="Pfam" id="PF03635">
    <property type="entry name" value="Vps35"/>
    <property type="match status" value="1"/>
</dbReference>
<comment type="similarity">
    <text evidence="5 11">Belongs to the VPS35 family.</text>
</comment>
<proteinExistence type="inferred from homology"/>
<dbReference type="AlphaFoldDB" id="A0AAW1RJX1"/>
<protein>
    <recommendedName>
        <fullName evidence="11">Vacuolar protein sorting-associated protein 35</fullName>
    </recommendedName>
</protein>
<evidence type="ECO:0000256" key="4">
    <source>
        <dbReference type="ARBA" id="ARBA00004546"/>
    </source>
</evidence>
<evidence type="ECO:0000256" key="10">
    <source>
        <dbReference type="ARBA" id="ARBA00023136"/>
    </source>
</evidence>
<dbReference type="GO" id="GO:0005770">
    <property type="term" value="C:late endosome"/>
    <property type="evidence" value="ECO:0007669"/>
    <property type="project" value="TreeGrafter"/>
</dbReference>
<dbReference type="Gene3D" id="1.25.40.660">
    <property type="entry name" value="Vacuolar protein sorting-associated protein 35, helical subcomplex Vps35-C"/>
    <property type="match status" value="1"/>
</dbReference>
<dbReference type="GO" id="GO:0005794">
    <property type="term" value="C:Golgi apparatus"/>
    <property type="evidence" value="ECO:0007669"/>
    <property type="project" value="UniProtKB-SubCell"/>
</dbReference>
<dbReference type="FunFam" id="1.25.40.660:FF:000003">
    <property type="entry name" value="Vacuolar protein sorting-associated protein 35"/>
    <property type="match status" value="1"/>
</dbReference>
<evidence type="ECO:0000256" key="2">
    <source>
        <dbReference type="ARBA" id="ARBA00004179"/>
    </source>
</evidence>